<dbReference type="Pfam" id="PF24948">
    <property type="entry name" value="Citrate_synth_N"/>
    <property type="match status" value="1"/>
</dbReference>
<dbReference type="PANTHER" id="PTHR23118:SF42">
    <property type="entry name" value="ATP-CITRATE SYNTHASE"/>
    <property type="match status" value="1"/>
</dbReference>
<dbReference type="Gene3D" id="1.10.230.10">
    <property type="entry name" value="Cytochrome P450-Terp, domain 2"/>
    <property type="match status" value="1"/>
</dbReference>
<organism evidence="14 15">
    <name type="scientific">Adineta steineri</name>
    <dbReference type="NCBI Taxonomy" id="433720"/>
    <lineage>
        <taxon>Eukaryota</taxon>
        <taxon>Metazoa</taxon>
        <taxon>Spiralia</taxon>
        <taxon>Gnathifera</taxon>
        <taxon>Rotifera</taxon>
        <taxon>Eurotatoria</taxon>
        <taxon>Bdelloidea</taxon>
        <taxon>Adinetida</taxon>
        <taxon>Adinetidae</taxon>
        <taxon>Adineta</taxon>
    </lineage>
</organism>
<dbReference type="Proteomes" id="UP000663860">
    <property type="component" value="Unassembled WGS sequence"/>
</dbReference>
<dbReference type="FunFam" id="1.10.230.10:FF:000004">
    <property type="entry name" value="ATP-citrate synthase"/>
    <property type="match status" value="1"/>
</dbReference>
<proteinExistence type="inferred from homology"/>
<evidence type="ECO:0000256" key="3">
    <source>
        <dbReference type="ARBA" id="ARBA00010719"/>
    </source>
</evidence>
<evidence type="ECO:0000256" key="6">
    <source>
        <dbReference type="ARBA" id="ARBA00022516"/>
    </source>
</evidence>
<evidence type="ECO:0000259" key="13">
    <source>
        <dbReference type="Pfam" id="PF24948"/>
    </source>
</evidence>
<reference evidence="14" key="1">
    <citation type="submission" date="2021-02" db="EMBL/GenBank/DDBJ databases">
        <authorList>
            <person name="Nowell W R."/>
        </authorList>
    </citation>
    <scope>NUCLEOTIDE SEQUENCE</scope>
</reference>
<protein>
    <recommendedName>
        <fullName evidence="4">ATP citrate synthase</fullName>
        <ecNumber evidence="4">2.3.3.8</ecNumber>
    </recommendedName>
</protein>
<feature type="domain" description="ATP-citrate synthase ATP-grasp" evidence="13">
    <location>
        <begin position="2"/>
        <end position="230"/>
    </location>
</feature>
<dbReference type="GO" id="GO:0003878">
    <property type="term" value="F:ATP citrate synthase activity"/>
    <property type="evidence" value="ECO:0007669"/>
    <property type="project" value="UniProtKB-EC"/>
</dbReference>
<evidence type="ECO:0000256" key="9">
    <source>
        <dbReference type="ARBA" id="ARBA00022741"/>
    </source>
</evidence>
<dbReference type="GO" id="GO:0006633">
    <property type="term" value="P:fatty acid biosynthetic process"/>
    <property type="evidence" value="ECO:0007669"/>
    <property type="project" value="TreeGrafter"/>
</dbReference>
<evidence type="ECO:0000256" key="11">
    <source>
        <dbReference type="ARBA" id="ARBA00023098"/>
    </source>
</evidence>
<dbReference type="InterPro" id="IPR032263">
    <property type="entry name" value="Citrate-bd"/>
</dbReference>
<dbReference type="EMBL" id="CAJNOE010000058">
    <property type="protein sequence ID" value="CAF0831506.1"/>
    <property type="molecule type" value="Genomic_DNA"/>
</dbReference>
<evidence type="ECO:0000313" key="15">
    <source>
        <dbReference type="Proteomes" id="UP000663860"/>
    </source>
</evidence>
<keyword evidence="6" id="KW-0444">Lipid biosynthesis</keyword>
<dbReference type="InterPro" id="IPR036969">
    <property type="entry name" value="Citrate_synthase_sf"/>
</dbReference>
<evidence type="ECO:0000256" key="8">
    <source>
        <dbReference type="ARBA" id="ARBA00022679"/>
    </source>
</evidence>
<dbReference type="SUPFAM" id="SSF56059">
    <property type="entry name" value="Glutathione synthetase ATP-binding domain-like"/>
    <property type="match status" value="1"/>
</dbReference>
<dbReference type="Gene3D" id="3.40.50.261">
    <property type="entry name" value="Succinyl-CoA synthetase domains"/>
    <property type="match status" value="1"/>
</dbReference>
<dbReference type="InterPro" id="IPR016102">
    <property type="entry name" value="Succinyl-CoA_synth-like"/>
</dbReference>
<evidence type="ECO:0000313" key="14">
    <source>
        <dbReference type="EMBL" id="CAF0831506.1"/>
    </source>
</evidence>
<keyword evidence="11" id="KW-0443">Lipid metabolism</keyword>
<comment type="caution">
    <text evidence="14">The sequence shown here is derived from an EMBL/GenBank/DDBJ whole genome shotgun (WGS) entry which is preliminary data.</text>
</comment>
<evidence type="ECO:0000256" key="4">
    <source>
        <dbReference type="ARBA" id="ARBA00012639"/>
    </source>
</evidence>
<comment type="similarity">
    <text evidence="3">In the N-terminal section; belongs to the succinate/malate CoA ligase beta subunit family.</text>
</comment>
<dbReference type="Gene3D" id="3.30.470.110">
    <property type="match status" value="1"/>
</dbReference>
<keyword evidence="8" id="KW-0808">Transferase</keyword>
<gene>
    <name evidence="14" type="ORF">IZO911_LOCUS8554</name>
</gene>
<keyword evidence="9" id="KW-0547">Nucleotide-binding</keyword>
<evidence type="ECO:0000259" key="12">
    <source>
        <dbReference type="Pfam" id="PF16114"/>
    </source>
</evidence>
<dbReference type="GO" id="GO:0006085">
    <property type="term" value="P:acetyl-CoA biosynthetic process"/>
    <property type="evidence" value="ECO:0007669"/>
    <property type="project" value="TreeGrafter"/>
</dbReference>
<dbReference type="InterPro" id="IPR056749">
    <property type="entry name" value="Citrate_synth_N"/>
</dbReference>
<dbReference type="Pfam" id="PF16114">
    <property type="entry name" value="Citrate_bind"/>
    <property type="match status" value="1"/>
</dbReference>
<comment type="similarity">
    <text evidence="2">In the C-terminal section; belongs to the succinate/malate CoA ligase alpha subunit family.</text>
</comment>
<dbReference type="EC" id="2.3.3.8" evidence="4"/>
<feature type="domain" description="ATP-citrate synthase citrate-binding" evidence="12">
    <location>
        <begin position="241"/>
        <end position="400"/>
    </location>
</feature>
<keyword evidence="5" id="KW-0963">Cytoplasm</keyword>
<evidence type="ECO:0000256" key="1">
    <source>
        <dbReference type="ARBA" id="ARBA00004496"/>
    </source>
</evidence>
<evidence type="ECO:0000256" key="2">
    <source>
        <dbReference type="ARBA" id="ARBA00005899"/>
    </source>
</evidence>
<dbReference type="SUPFAM" id="SSF52210">
    <property type="entry name" value="Succinyl-CoA synthetase domains"/>
    <property type="match status" value="1"/>
</dbReference>
<dbReference type="InterPro" id="IPR016143">
    <property type="entry name" value="Citrate_synth-like_sm_a-sub"/>
</dbReference>
<comment type="subcellular location">
    <subcellularLocation>
        <location evidence="1">Cytoplasm</location>
    </subcellularLocation>
</comment>
<dbReference type="CDD" id="cd06100">
    <property type="entry name" value="CCL_ACL-C"/>
    <property type="match status" value="1"/>
</dbReference>
<dbReference type="SUPFAM" id="SSF48256">
    <property type="entry name" value="Citrate synthase"/>
    <property type="match status" value="1"/>
</dbReference>
<dbReference type="FunFam" id="3.40.50.261:FF:000004">
    <property type="entry name" value="ATP-citrate synthase subunit"/>
    <property type="match status" value="1"/>
</dbReference>
<keyword evidence="10" id="KW-0067">ATP-binding</keyword>
<dbReference type="GO" id="GO:0005524">
    <property type="term" value="F:ATP binding"/>
    <property type="evidence" value="ECO:0007669"/>
    <property type="project" value="UniProtKB-KW"/>
</dbReference>
<accession>A0A813UVU4</accession>
<sequence length="568" mass="63467">MSTKAIYEATGKKLLNKYLGSTATECRCVSIDADTDWNDLVAKNTWLNTERLVAKPDQLIKRRGKLGLIKGNVDLQGAKDFIQQNLNKEISIGHTNGKLKHFIIEPYINHENADEMYICIYSNREGEVILFHHEGGIDIGDVDSKSLKYSIKIDDPFDVKTMESTLLKNVSNDRRSHLSTFITKLFEVYMDLQFTYLEINPLVVTPKSIFILDLASRLDQTADYLCAPKWGKIEFPPPFGRDAFAEEAYIAELDAKSGASLKLTVLNPKGRVWTMVAGGGASVIYSDTICDLGFSHELANYGEYSGAPSEQQTYEYAKTILSLMSKEKHSDGKVLIIGGGIANFTNVAATFKGIVKALQEYRERLIEHKISIFVRRAGPNYQEGLRVMRDVGSSLGVPVHGERFGGALDDAAKQFSSAYDTGLHPADFVNKMRKEGQLIMGIGHRVKSLNNPDMRVVLLKQYVKEHFPTTPLLDYALEVEKITVSKKPNLILNVDGCIGVAMVDLLRNCGCFTLEESAEFIENGALNGLFVLGRSLGFIGHFLDQKRLRQGLYRHPWDDISYILPEAM</sequence>
<dbReference type="AlphaFoldDB" id="A0A813UVU4"/>
<dbReference type="GO" id="GO:0005829">
    <property type="term" value="C:cytosol"/>
    <property type="evidence" value="ECO:0007669"/>
    <property type="project" value="TreeGrafter"/>
</dbReference>
<dbReference type="PANTHER" id="PTHR23118">
    <property type="entry name" value="ATP-CITRATE SYNTHASE"/>
    <property type="match status" value="1"/>
</dbReference>
<dbReference type="InterPro" id="IPR002020">
    <property type="entry name" value="Citrate_synthase"/>
</dbReference>
<evidence type="ECO:0000256" key="10">
    <source>
        <dbReference type="ARBA" id="ARBA00022840"/>
    </source>
</evidence>
<keyword evidence="7" id="KW-0597">Phosphoprotein</keyword>
<name>A0A813UVU4_9BILA</name>
<evidence type="ECO:0000256" key="5">
    <source>
        <dbReference type="ARBA" id="ARBA00022490"/>
    </source>
</evidence>
<evidence type="ECO:0000256" key="7">
    <source>
        <dbReference type="ARBA" id="ARBA00022553"/>
    </source>
</evidence>